<gene>
    <name evidence="1" type="ORF">L1987_58563</name>
</gene>
<name>A0ACB9DGQ1_9ASTR</name>
<keyword evidence="2" id="KW-1185">Reference proteome</keyword>
<accession>A0ACB9DGQ1</accession>
<sequence>MEDTDLALEMMDEMEEKGCKCSTYTFNTILDALYRNGNILEADKQWEVMESKNLEPDIRTYNTKVRGLVVGKRIMDAIGLVGEMKRNEVSQDVYTYNGLINGFIKEDDLMEVKKWYAEMVENKIVPDSVMFRIIIAFACKKGDYKFGFELSKEGLIKGINVGRLNLQGVLDGLMKESSIDEAKELVELVDGSKFIYYKLKLVDDL</sequence>
<reference evidence="1 2" key="2">
    <citation type="journal article" date="2022" name="Mol. Ecol. Resour.">
        <title>The genomes of chicory, endive, great burdock and yacon provide insights into Asteraceae paleo-polyploidization history and plant inulin production.</title>
        <authorList>
            <person name="Fan W."/>
            <person name="Wang S."/>
            <person name="Wang H."/>
            <person name="Wang A."/>
            <person name="Jiang F."/>
            <person name="Liu H."/>
            <person name="Zhao H."/>
            <person name="Xu D."/>
            <person name="Zhang Y."/>
        </authorList>
    </citation>
    <scope>NUCLEOTIDE SEQUENCE [LARGE SCALE GENOMIC DNA]</scope>
    <source>
        <strain evidence="2">cv. Yunnan</strain>
        <tissue evidence="1">Leaves</tissue>
    </source>
</reference>
<evidence type="ECO:0000313" key="1">
    <source>
        <dbReference type="EMBL" id="KAI3745451.1"/>
    </source>
</evidence>
<proteinExistence type="predicted"/>
<protein>
    <submittedName>
        <fullName evidence="1">Uncharacterized protein</fullName>
    </submittedName>
</protein>
<reference evidence="2" key="1">
    <citation type="journal article" date="2022" name="Mol. Ecol. Resour.">
        <title>The genomes of chicory, endive, great burdock and yacon provide insights into Asteraceae palaeo-polyploidization history and plant inulin production.</title>
        <authorList>
            <person name="Fan W."/>
            <person name="Wang S."/>
            <person name="Wang H."/>
            <person name="Wang A."/>
            <person name="Jiang F."/>
            <person name="Liu H."/>
            <person name="Zhao H."/>
            <person name="Xu D."/>
            <person name="Zhang Y."/>
        </authorList>
    </citation>
    <scope>NUCLEOTIDE SEQUENCE [LARGE SCALE GENOMIC DNA]</scope>
    <source>
        <strain evidence="2">cv. Yunnan</strain>
    </source>
</reference>
<evidence type="ECO:0000313" key="2">
    <source>
        <dbReference type="Proteomes" id="UP001056120"/>
    </source>
</evidence>
<organism evidence="1 2">
    <name type="scientific">Smallanthus sonchifolius</name>
    <dbReference type="NCBI Taxonomy" id="185202"/>
    <lineage>
        <taxon>Eukaryota</taxon>
        <taxon>Viridiplantae</taxon>
        <taxon>Streptophyta</taxon>
        <taxon>Embryophyta</taxon>
        <taxon>Tracheophyta</taxon>
        <taxon>Spermatophyta</taxon>
        <taxon>Magnoliopsida</taxon>
        <taxon>eudicotyledons</taxon>
        <taxon>Gunneridae</taxon>
        <taxon>Pentapetalae</taxon>
        <taxon>asterids</taxon>
        <taxon>campanulids</taxon>
        <taxon>Asterales</taxon>
        <taxon>Asteraceae</taxon>
        <taxon>Asteroideae</taxon>
        <taxon>Heliantheae alliance</taxon>
        <taxon>Millerieae</taxon>
        <taxon>Smallanthus</taxon>
    </lineage>
</organism>
<dbReference type="EMBL" id="CM042036">
    <property type="protein sequence ID" value="KAI3745451.1"/>
    <property type="molecule type" value="Genomic_DNA"/>
</dbReference>
<dbReference type="Proteomes" id="UP001056120">
    <property type="component" value="Linkage Group LG19"/>
</dbReference>
<comment type="caution">
    <text evidence="1">The sequence shown here is derived from an EMBL/GenBank/DDBJ whole genome shotgun (WGS) entry which is preliminary data.</text>
</comment>